<protein>
    <submittedName>
        <fullName evidence="1">Uncharacterized protein</fullName>
    </submittedName>
</protein>
<proteinExistence type="predicted"/>
<dbReference type="Proteomes" id="UP000628079">
    <property type="component" value="Unassembled WGS sequence"/>
</dbReference>
<comment type="caution">
    <text evidence="1">The sequence shown here is derived from an EMBL/GenBank/DDBJ whole genome shotgun (WGS) entry which is preliminary data.</text>
</comment>
<sequence length="171" mass="18020">MNRARLAAAGLLVGALLGLAGWFLAGRDDEPPPDTRARTSGGALTFTLPESWRTLECETDEGDCVRVATPDMAEEQAATVSFLPPNPVEGTPVDALLAPDVAVPGRTRITVDGLPAMRLDPGDAGQDTILVAGRARVEAGSVFMVVCPLGVDADRARDLCDRVVRTLKVTR</sequence>
<evidence type="ECO:0000313" key="1">
    <source>
        <dbReference type="EMBL" id="GGB86873.1"/>
    </source>
</evidence>
<accession>A0A8H9FUK0</accession>
<reference evidence="1" key="1">
    <citation type="journal article" date="2014" name="Int. J. Syst. Evol. Microbiol.">
        <title>Complete genome sequence of Corynebacterium casei LMG S-19264T (=DSM 44701T), isolated from a smear-ripened cheese.</title>
        <authorList>
            <consortium name="US DOE Joint Genome Institute (JGI-PGF)"/>
            <person name="Walter F."/>
            <person name="Albersmeier A."/>
            <person name="Kalinowski J."/>
            <person name="Ruckert C."/>
        </authorList>
    </citation>
    <scope>NUCLEOTIDE SEQUENCE</scope>
    <source>
        <strain evidence="1">CGMCC 1.10749</strain>
    </source>
</reference>
<organism evidence="1 2">
    <name type="scientific">Knoellia flava</name>
    <dbReference type="NCBI Taxonomy" id="913969"/>
    <lineage>
        <taxon>Bacteria</taxon>
        <taxon>Bacillati</taxon>
        <taxon>Actinomycetota</taxon>
        <taxon>Actinomycetes</taxon>
        <taxon>Micrococcales</taxon>
        <taxon>Intrasporangiaceae</taxon>
        <taxon>Knoellia</taxon>
    </lineage>
</organism>
<dbReference type="RefSeq" id="WP_035948932.1">
    <property type="nucleotide sequence ID" value="NZ_BMEA01000002.1"/>
</dbReference>
<reference evidence="1" key="2">
    <citation type="submission" date="2020-09" db="EMBL/GenBank/DDBJ databases">
        <authorList>
            <person name="Sun Q."/>
            <person name="Zhou Y."/>
        </authorList>
    </citation>
    <scope>NUCLEOTIDE SEQUENCE</scope>
    <source>
        <strain evidence="1">CGMCC 1.10749</strain>
    </source>
</reference>
<dbReference type="AlphaFoldDB" id="A0A8H9FUK0"/>
<dbReference type="EMBL" id="BMEA01000002">
    <property type="protein sequence ID" value="GGB86873.1"/>
    <property type="molecule type" value="Genomic_DNA"/>
</dbReference>
<gene>
    <name evidence="1" type="ORF">GCM10011314_28350</name>
</gene>
<name>A0A8H9FUK0_9MICO</name>
<evidence type="ECO:0000313" key="2">
    <source>
        <dbReference type="Proteomes" id="UP000628079"/>
    </source>
</evidence>